<sequence>MPYYSKTPARHIRIIIAADANDIFSASVRVRALVSSKVPMRPTLKIKSYTIERVSLPDADPNWRISGFAIPTNDGCIVTLTADDGTQGEGYAAAFAHLGATQEGTYQALESMCKRIVGRDALAIEANMTVVRGTIRGNNPAKGAMDCALHDLLARVLKVPLYQVLGGKTRAKVPLLRILSIKSPAEVREKAKELTDKGYRYVKIKAAGNPKEDAERVKLVRQAVGDKVFICVDPNQAYRTKSAIEFARRVEEYDVSILEQPVGDADIASLETIARNVAMPVEADESATMVEQVMDLTANRRIDAVNLKIPRSGGILNVMTMARLCEINNIGCRMGANVGSRLLAAHALHVAAALPNIDFACELAEFERLQNDPYEGLEVIDGELTVPDEIGTGVRRRAA</sequence>
<dbReference type="InterPro" id="IPR029065">
    <property type="entry name" value="Enolase_C-like"/>
</dbReference>
<evidence type="ECO:0000313" key="5">
    <source>
        <dbReference type="EMBL" id="AXK82894.1"/>
    </source>
</evidence>
<dbReference type="GO" id="GO:0009063">
    <property type="term" value="P:amino acid catabolic process"/>
    <property type="evidence" value="ECO:0007669"/>
    <property type="project" value="InterPro"/>
</dbReference>
<dbReference type="GO" id="GO:0016854">
    <property type="term" value="F:racemase and epimerase activity"/>
    <property type="evidence" value="ECO:0007669"/>
    <property type="project" value="UniProtKB-ARBA"/>
</dbReference>
<dbReference type="SFLD" id="SFLDS00001">
    <property type="entry name" value="Enolase"/>
    <property type="match status" value="1"/>
</dbReference>
<keyword evidence="3" id="KW-0413">Isomerase</keyword>
<dbReference type="InterPro" id="IPR036849">
    <property type="entry name" value="Enolase-like_C_sf"/>
</dbReference>
<protein>
    <recommendedName>
        <fullName evidence="4">Mandelate racemase/muconate lactonizing enzyme C-terminal domain-containing protein</fullName>
    </recommendedName>
</protein>
<gene>
    <name evidence="5" type="ORF">DW352_21635</name>
</gene>
<dbReference type="PROSITE" id="PS00909">
    <property type="entry name" value="MR_MLE_2"/>
    <property type="match status" value="1"/>
</dbReference>
<evidence type="ECO:0000256" key="3">
    <source>
        <dbReference type="ARBA" id="ARBA00023235"/>
    </source>
</evidence>
<keyword evidence="6" id="KW-1185">Reference proteome</keyword>
<dbReference type="Gene3D" id="3.20.20.120">
    <property type="entry name" value="Enolase-like C-terminal domain"/>
    <property type="match status" value="1"/>
</dbReference>
<dbReference type="Pfam" id="PF13378">
    <property type="entry name" value="MR_MLE_C"/>
    <property type="match status" value="1"/>
</dbReference>
<keyword evidence="2" id="KW-0479">Metal-binding</keyword>
<organism evidence="5 6">
    <name type="scientific">Pseudolabrys taiwanensis</name>
    <dbReference type="NCBI Taxonomy" id="331696"/>
    <lineage>
        <taxon>Bacteria</taxon>
        <taxon>Pseudomonadati</taxon>
        <taxon>Pseudomonadota</taxon>
        <taxon>Alphaproteobacteria</taxon>
        <taxon>Hyphomicrobiales</taxon>
        <taxon>Xanthobacteraceae</taxon>
        <taxon>Pseudolabrys</taxon>
    </lineage>
</organism>
<dbReference type="EMBL" id="CP031417">
    <property type="protein sequence ID" value="AXK82894.1"/>
    <property type="molecule type" value="Genomic_DNA"/>
</dbReference>
<dbReference type="KEGG" id="ptaw:DW352_21635"/>
<dbReference type="Proteomes" id="UP000254889">
    <property type="component" value="Chromosome"/>
</dbReference>
<dbReference type="Pfam" id="PF02746">
    <property type="entry name" value="MR_MLE_N"/>
    <property type="match status" value="1"/>
</dbReference>
<evidence type="ECO:0000259" key="4">
    <source>
        <dbReference type="SMART" id="SM00922"/>
    </source>
</evidence>
<proteinExistence type="inferred from homology"/>
<evidence type="ECO:0000256" key="2">
    <source>
        <dbReference type="ARBA" id="ARBA00022723"/>
    </source>
</evidence>
<dbReference type="InterPro" id="IPR018110">
    <property type="entry name" value="Mandel_Rmase/mucon_lact_enz_CS"/>
</dbReference>
<dbReference type="OrthoDB" id="9802699at2"/>
<feature type="domain" description="Mandelate racemase/muconate lactonizing enzyme C-terminal" evidence="4">
    <location>
        <begin position="184"/>
        <end position="280"/>
    </location>
</feature>
<reference evidence="5 6" key="1">
    <citation type="submission" date="2018-07" db="EMBL/GenBank/DDBJ databases">
        <authorList>
            <person name="Quirk P.G."/>
            <person name="Krulwich T.A."/>
        </authorList>
    </citation>
    <scope>NUCLEOTIDE SEQUENCE [LARGE SCALE GENOMIC DNA]</scope>
    <source>
        <strain evidence="5 6">CC-BB4</strain>
    </source>
</reference>
<comment type="similarity">
    <text evidence="1">Belongs to the mandelate racemase/muconate lactonizing enzyme family.</text>
</comment>
<dbReference type="PANTHER" id="PTHR48073">
    <property type="entry name" value="O-SUCCINYLBENZOATE SYNTHASE-RELATED"/>
    <property type="match status" value="1"/>
</dbReference>
<dbReference type="SMART" id="SM00922">
    <property type="entry name" value="MR_MLE"/>
    <property type="match status" value="1"/>
</dbReference>
<accession>A0A346A147</accession>
<dbReference type="SFLD" id="SFLDG00180">
    <property type="entry name" value="muconate_cycloisomerase"/>
    <property type="match status" value="1"/>
</dbReference>
<dbReference type="InterPro" id="IPR029017">
    <property type="entry name" value="Enolase-like_N"/>
</dbReference>
<evidence type="ECO:0000256" key="1">
    <source>
        <dbReference type="ARBA" id="ARBA00008031"/>
    </source>
</evidence>
<dbReference type="SUPFAM" id="SSF54826">
    <property type="entry name" value="Enolase N-terminal domain-like"/>
    <property type="match status" value="1"/>
</dbReference>
<evidence type="ECO:0000313" key="6">
    <source>
        <dbReference type="Proteomes" id="UP000254889"/>
    </source>
</evidence>
<dbReference type="AlphaFoldDB" id="A0A346A147"/>
<dbReference type="InterPro" id="IPR013342">
    <property type="entry name" value="Mandelate_racemase_C"/>
</dbReference>
<dbReference type="GO" id="GO:0006518">
    <property type="term" value="P:peptide metabolic process"/>
    <property type="evidence" value="ECO:0007669"/>
    <property type="project" value="UniProtKB-ARBA"/>
</dbReference>
<dbReference type="GO" id="GO:0000287">
    <property type="term" value="F:magnesium ion binding"/>
    <property type="evidence" value="ECO:0007669"/>
    <property type="project" value="UniProtKB-ARBA"/>
</dbReference>
<dbReference type="InterPro" id="IPR013341">
    <property type="entry name" value="Mandelate_racemase_N_dom"/>
</dbReference>
<dbReference type="PANTHER" id="PTHR48073:SF2">
    <property type="entry name" value="O-SUCCINYLBENZOATE SYNTHASE"/>
    <property type="match status" value="1"/>
</dbReference>
<name>A0A346A147_9HYPH</name>
<dbReference type="Gene3D" id="3.30.390.10">
    <property type="entry name" value="Enolase-like, N-terminal domain"/>
    <property type="match status" value="1"/>
</dbReference>
<dbReference type="SUPFAM" id="SSF51604">
    <property type="entry name" value="Enolase C-terminal domain-like"/>
    <property type="match status" value="1"/>
</dbReference>